<evidence type="ECO:0000259" key="2">
    <source>
        <dbReference type="Pfam" id="PF03787"/>
    </source>
</evidence>
<accession>A0ABT5X8E9</accession>
<evidence type="ECO:0000256" key="1">
    <source>
        <dbReference type="ARBA" id="ARBA00023118"/>
    </source>
</evidence>
<protein>
    <submittedName>
        <fullName evidence="3">Type III-B CRISPR module RAMP protein Cmr1</fullName>
    </submittedName>
</protein>
<proteinExistence type="predicted"/>
<dbReference type="RefSeq" id="WP_316966719.1">
    <property type="nucleotide sequence ID" value="NZ_JARFPK010000023.1"/>
</dbReference>
<evidence type="ECO:0000313" key="3">
    <source>
        <dbReference type="EMBL" id="MDF0590974.1"/>
    </source>
</evidence>
<dbReference type="Pfam" id="PF03787">
    <property type="entry name" value="RAMPs"/>
    <property type="match status" value="1"/>
</dbReference>
<evidence type="ECO:0000313" key="4">
    <source>
        <dbReference type="Proteomes" id="UP001220010"/>
    </source>
</evidence>
<organism evidence="3 4">
    <name type="scientific">Candidatus Methanocrinis natronophilus</name>
    <dbReference type="NCBI Taxonomy" id="3033396"/>
    <lineage>
        <taxon>Archaea</taxon>
        <taxon>Methanobacteriati</taxon>
        <taxon>Methanobacteriota</taxon>
        <taxon>Stenosarchaea group</taxon>
        <taxon>Methanomicrobia</taxon>
        <taxon>Methanotrichales</taxon>
        <taxon>Methanotrichaceae</taxon>
        <taxon>Methanocrinis</taxon>
    </lineage>
</organism>
<reference evidence="3 4" key="1">
    <citation type="submission" date="2023-03" db="EMBL/GenBank/DDBJ databases">
        <title>WGS of Methanotrichaceae archaeon Mx.</title>
        <authorList>
            <person name="Sorokin D.Y."/>
            <person name="Merkel A.Y."/>
        </authorList>
    </citation>
    <scope>NUCLEOTIDE SEQUENCE [LARGE SCALE GENOMIC DNA]</scope>
    <source>
        <strain evidence="3 4">Mx</strain>
    </source>
</reference>
<keyword evidence="1" id="KW-0051">Antiviral defense</keyword>
<dbReference type="NCBIfam" id="TIGR01894">
    <property type="entry name" value="cas_TM1795_cmr1"/>
    <property type="match status" value="1"/>
</dbReference>
<keyword evidence="4" id="KW-1185">Reference proteome</keyword>
<feature type="domain" description="CRISPR type III-associated protein" evidence="2">
    <location>
        <begin position="10"/>
        <end position="166"/>
    </location>
</feature>
<gene>
    <name evidence="3" type="primary">cmr1</name>
    <name evidence="3" type="ORF">P0O15_07310</name>
</gene>
<comment type="caution">
    <text evidence="3">The sequence shown here is derived from an EMBL/GenBank/DDBJ whole genome shotgun (WGS) entry which is preliminary data.</text>
</comment>
<sequence length="455" mass="52716">MEQVIIMKVKIKTITPLWTGGINGSCDRIHETGIIGSMRWWYEAIVRGLGGDACDPSQHECPDKDGYYCDSCAIFGTTGLKRSFRIDLPIIENPNNKEQLTIKVCNNRGWYLKRGLFENEVEGYLISGRLSNWTEWEDVSQFLALALRLASEWGGLGARTQQGYGVAKVETDPVLNINKALLFNGDLNQRPSQRTNTGQELPRFDEFFFARIRFYSEDPWTFIKNNTTKIIPLEEFQYYQDTGIVPISSLVRYYLRKLIRQEIGHKSKSNSVARWRLMGVLSGRYHNGDFGKVKAIEWRCQKCGGLWDHKPTRNEHLNCRGRAAEWIWQCENCEREWGKFYLMNKETSTIERCKSLIQVSHAYCVGENLYEFRIWGWIPQVLPGSLKREDVLDKLIEWLGVETRDLREWQDAYVGKLWDASLVNLQQPQVLCFDKKESETSEDYLRALSNSGGKL</sequence>
<dbReference type="EMBL" id="JARFPK010000023">
    <property type="protein sequence ID" value="MDF0590974.1"/>
    <property type="molecule type" value="Genomic_DNA"/>
</dbReference>
<name>A0ABT5X8E9_9EURY</name>
<dbReference type="InterPro" id="IPR005537">
    <property type="entry name" value="RAMP_III_fam"/>
</dbReference>
<dbReference type="Proteomes" id="UP001220010">
    <property type="component" value="Unassembled WGS sequence"/>
</dbReference>
<dbReference type="InterPro" id="IPR007522">
    <property type="entry name" value="CRISPR-assoc_prot_TM1795"/>
</dbReference>